<feature type="transmembrane region" description="Helical" evidence="1">
    <location>
        <begin position="6"/>
        <end position="24"/>
    </location>
</feature>
<dbReference type="Proteomes" id="UP000253099">
    <property type="component" value="Unassembled WGS sequence"/>
</dbReference>
<dbReference type="Gene3D" id="3.40.1000.10">
    <property type="entry name" value="Mog1/PsbP, alpha/beta/alpha sandwich"/>
    <property type="match status" value="1"/>
</dbReference>
<feature type="transmembrane region" description="Helical" evidence="1">
    <location>
        <begin position="45"/>
        <end position="66"/>
    </location>
</feature>
<reference evidence="2 3" key="1">
    <citation type="submission" date="2018-06" db="EMBL/GenBank/DDBJ databases">
        <title>Genomic insight into two independent archaeal endosymbiosis events.</title>
        <authorList>
            <person name="Lind A.E."/>
            <person name="Lewis W.H."/>
            <person name="Spang A."/>
            <person name="Guy L."/>
            <person name="Embley M.T."/>
            <person name="Ettema T.J.G."/>
        </authorList>
    </citation>
    <scope>NUCLEOTIDE SEQUENCE [LARGE SCALE GENOMIC DNA]</scope>
    <source>
        <strain evidence="2">NOE</strain>
    </source>
</reference>
<organism evidence="2 3">
    <name type="scientific">Candidatus Methanobinarius endosymbioticus</name>
    <dbReference type="NCBI Taxonomy" id="2006182"/>
    <lineage>
        <taxon>Archaea</taxon>
        <taxon>Methanobacteriati</taxon>
        <taxon>Methanobacteriota</taxon>
        <taxon>Methanomada group</taxon>
        <taxon>Methanobacteria</taxon>
        <taxon>Methanobacteriales</taxon>
        <taxon>Methanobacteriaceae</taxon>
        <taxon>Candidatus Methanobinarius</taxon>
    </lineage>
</organism>
<evidence type="ECO:0000256" key="1">
    <source>
        <dbReference type="SAM" id="Phobius"/>
    </source>
</evidence>
<evidence type="ECO:0000313" key="2">
    <source>
        <dbReference type="EMBL" id="RBQ22264.1"/>
    </source>
</evidence>
<dbReference type="InterPro" id="IPR016123">
    <property type="entry name" value="Mog1/PsbP_a/b/a-sand"/>
</dbReference>
<dbReference type="AlphaFoldDB" id="A0A366M9J4"/>
<protein>
    <recommendedName>
        <fullName evidence="4">PsbP C-terminal domain-containing protein</fullName>
    </recommendedName>
</protein>
<accession>A0A366M9J4</accession>
<evidence type="ECO:0008006" key="4">
    <source>
        <dbReference type="Google" id="ProtNLM"/>
    </source>
</evidence>
<gene>
    <name evidence="2" type="ORF">ALNOE001_19880</name>
</gene>
<dbReference type="EMBL" id="NIZT01000070">
    <property type="protein sequence ID" value="RBQ22264.1"/>
    <property type="molecule type" value="Genomic_DNA"/>
</dbReference>
<keyword evidence="3" id="KW-1185">Reference proteome</keyword>
<name>A0A366M9J4_9EURY</name>
<keyword evidence="1" id="KW-1133">Transmembrane helix</keyword>
<keyword evidence="1" id="KW-0472">Membrane</keyword>
<dbReference type="Pfam" id="PF18933">
    <property type="entry name" value="PsbP_2"/>
    <property type="match status" value="1"/>
</dbReference>
<comment type="caution">
    <text evidence="2">The sequence shown here is derived from an EMBL/GenBank/DDBJ whole genome shotgun (WGS) entry which is preliminary data.</text>
</comment>
<proteinExistence type="predicted"/>
<evidence type="ECO:0000313" key="3">
    <source>
        <dbReference type="Proteomes" id="UP000253099"/>
    </source>
</evidence>
<keyword evidence="1" id="KW-0812">Transmembrane</keyword>
<dbReference type="SUPFAM" id="SSF55724">
    <property type="entry name" value="Mog1p/PsbP-like"/>
    <property type="match status" value="1"/>
</dbReference>
<sequence>MAIHLVLVALMVYLLKIALINIIWVTKLKTLNIRLINIGESMKKYLLGIVLIIAVIFVFGCITDSGSINGTKAPKTIAKNGILLKYPGTWVVADSGANDSIVAVADPKSKDDGSGFSVVNVNIERKELPSSLESYFNQTYSKLFFNSDSTPIAQGNASVGEYNALEYIYTQNSDGTMKKHRALWIENNNKVYVILFTAPEENFDSQSKNFDFIISSFKIT</sequence>